<dbReference type="EMBL" id="BMQL01000030">
    <property type="protein sequence ID" value="GGR23185.1"/>
    <property type="molecule type" value="Genomic_DNA"/>
</dbReference>
<dbReference type="InterPro" id="IPR001959">
    <property type="entry name" value="Transposase"/>
</dbReference>
<keyword evidence="4" id="KW-0233">DNA recombination</keyword>
<dbReference type="GO" id="GO:0032196">
    <property type="term" value="P:transposition"/>
    <property type="evidence" value="ECO:0007669"/>
    <property type="project" value="UniProtKB-KW"/>
</dbReference>
<comment type="similarity">
    <text evidence="1">In the C-terminal section; belongs to the transposase 35 family.</text>
</comment>
<accession>A0A918FD05</accession>
<dbReference type="Proteomes" id="UP000603865">
    <property type="component" value="Unassembled WGS sequence"/>
</dbReference>
<sequence>MAKSGVNLPPGTTIAVRQLQIRLTPEQHRMLDFLFDRSRALYNQALFVTRRSFIQTGFIPKTGTLFFRDEVKARGFRGQAPRKKPGKDELLKVSPKPHPWTVPLKDRFVGGTLDSLDGSVHRKALPASVADQVLWSVHEAWDSYRELRALHAKGQLHFRPKAPGYLKAGTAFKLAFPNSGGGKPKVLEVLDEATGEMVMFIRFPLGDTLKTWFGLSELKIPVPKGIDPSLVREWTFRKQNGVILLEISLLKERPALVPLDPSRILGIDPGTSANLAACVGTDGSNLLIDARGMKAMNQWYNRCIALRKKGKAEDYWDARCDQLTRKRNNQMRDGVNKAAKLIVQHCVNRGIGTIVFGWNAGIKQEARLGKDTQNFVQMPLARLKERVRQLCELHGVQFHQQEESYTSKSSHLDGDTPPVYGSKLDGWTASGTRTRRGLYRSARGMRINADLNGAANIIQKHVTGTTVEGAEMPLQRFRLGRRCLTTARRTRLWERRLNTVCSSQSRCVSASLSSR</sequence>
<evidence type="ECO:0000313" key="8">
    <source>
        <dbReference type="Proteomes" id="UP000603865"/>
    </source>
</evidence>
<dbReference type="InterPro" id="IPR010095">
    <property type="entry name" value="Cas12f1-like_TNB"/>
</dbReference>
<evidence type="ECO:0000256" key="4">
    <source>
        <dbReference type="ARBA" id="ARBA00023172"/>
    </source>
</evidence>
<feature type="domain" description="Probable transposase IS891/IS1136/IS1341" evidence="5">
    <location>
        <begin position="261"/>
        <end position="358"/>
    </location>
</feature>
<dbReference type="AlphaFoldDB" id="A0A918FD05"/>
<keyword evidence="8" id="KW-1185">Reference proteome</keyword>
<dbReference type="GO" id="GO:0006310">
    <property type="term" value="P:DNA recombination"/>
    <property type="evidence" value="ECO:0007669"/>
    <property type="project" value="UniProtKB-KW"/>
</dbReference>
<feature type="domain" description="Cas12f1-like TNB" evidence="6">
    <location>
        <begin position="382"/>
        <end position="457"/>
    </location>
</feature>
<dbReference type="RefSeq" id="WP_189092169.1">
    <property type="nucleotide sequence ID" value="NZ_BMQL01000030.1"/>
</dbReference>
<evidence type="ECO:0000259" key="5">
    <source>
        <dbReference type="Pfam" id="PF01385"/>
    </source>
</evidence>
<evidence type="ECO:0000256" key="3">
    <source>
        <dbReference type="ARBA" id="ARBA00023125"/>
    </source>
</evidence>
<dbReference type="GO" id="GO:0003677">
    <property type="term" value="F:DNA binding"/>
    <property type="evidence" value="ECO:0007669"/>
    <property type="project" value="UniProtKB-KW"/>
</dbReference>
<gene>
    <name evidence="7" type="ORF">GCM10008957_38910</name>
</gene>
<reference evidence="7" key="1">
    <citation type="journal article" date="2014" name="Int. J. Syst. Evol. Microbiol.">
        <title>Complete genome sequence of Corynebacterium casei LMG S-19264T (=DSM 44701T), isolated from a smear-ripened cheese.</title>
        <authorList>
            <consortium name="US DOE Joint Genome Institute (JGI-PGF)"/>
            <person name="Walter F."/>
            <person name="Albersmeier A."/>
            <person name="Kalinowski J."/>
            <person name="Ruckert C."/>
        </authorList>
    </citation>
    <scope>NUCLEOTIDE SEQUENCE</scope>
    <source>
        <strain evidence="7">JCM 31311</strain>
    </source>
</reference>
<evidence type="ECO:0008006" key="9">
    <source>
        <dbReference type="Google" id="ProtNLM"/>
    </source>
</evidence>
<dbReference type="Pfam" id="PF07282">
    <property type="entry name" value="Cas12f1-like_TNB"/>
    <property type="match status" value="1"/>
</dbReference>
<keyword evidence="3" id="KW-0238">DNA-binding</keyword>
<dbReference type="NCBIfam" id="TIGR01766">
    <property type="entry name" value="IS200/IS605 family accessory protein TnpB-like domain"/>
    <property type="match status" value="1"/>
</dbReference>
<evidence type="ECO:0000259" key="6">
    <source>
        <dbReference type="Pfam" id="PF07282"/>
    </source>
</evidence>
<comment type="caution">
    <text evidence="7">The sequence shown here is derived from an EMBL/GenBank/DDBJ whole genome shotgun (WGS) entry which is preliminary data.</text>
</comment>
<dbReference type="NCBIfam" id="NF040570">
    <property type="entry name" value="guided_TnpB"/>
    <property type="match status" value="1"/>
</dbReference>
<organism evidence="7 8">
    <name type="scientific">Deinococcus ruber</name>
    <dbReference type="NCBI Taxonomy" id="1848197"/>
    <lineage>
        <taxon>Bacteria</taxon>
        <taxon>Thermotogati</taxon>
        <taxon>Deinococcota</taxon>
        <taxon>Deinococci</taxon>
        <taxon>Deinococcales</taxon>
        <taxon>Deinococcaceae</taxon>
        <taxon>Deinococcus</taxon>
    </lineage>
</organism>
<proteinExistence type="inferred from homology"/>
<name>A0A918FD05_9DEIO</name>
<evidence type="ECO:0000256" key="1">
    <source>
        <dbReference type="ARBA" id="ARBA00008761"/>
    </source>
</evidence>
<evidence type="ECO:0000313" key="7">
    <source>
        <dbReference type="EMBL" id="GGR23185.1"/>
    </source>
</evidence>
<dbReference type="Pfam" id="PF01385">
    <property type="entry name" value="OrfB_IS605"/>
    <property type="match status" value="1"/>
</dbReference>
<reference evidence="7" key="2">
    <citation type="submission" date="2020-09" db="EMBL/GenBank/DDBJ databases">
        <authorList>
            <person name="Sun Q."/>
            <person name="Ohkuma M."/>
        </authorList>
    </citation>
    <scope>NUCLEOTIDE SEQUENCE</scope>
    <source>
        <strain evidence="7">JCM 31311</strain>
    </source>
</reference>
<evidence type="ECO:0000256" key="2">
    <source>
        <dbReference type="ARBA" id="ARBA00022578"/>
    </source>
</evidence>
<keyword evidence="2" id="KW-0815">Transposition</keyword>
<protein>
    <recommendedName>
        <fullName evidence="9">Transposase</fullName>
    </recommendedName>
</protein>